<evidence type="ECO:0000313" key="5">
    <source>
        <dbReference type="Proteomes" id="UP000545876"/>
    </source>
</evidence>
<dbReference type="SUPFAM" id="SSF47413">
    <property type="entry name" value="lambda repressor-like DNA-binding domains"/>
    <property type="match status" value="1"/>
</dbReference>
<dbReference type="EMBL" id="JAAZBX010000001">
    <property type="protein sequence ID" value="NLD25056.1"/>
    <property type="molecule type" value="Genomic_DNA"/>
</dbReference>
<feature type="transmembrane region" description="Helical" evidence="2">
    <location>
        <begin position="299"/>
        <end position="320"/>
    </location>
</feature>
<dbReference type="InterPro" id="IPR010982">
    <property type="entry name" value="Lambda_DNA-bd_dom_sf"/>
</dbReference>
<dbReference type="InterPro" id="IPR001387">
    <property type="entry name" value="Cro/C1-type_HTH"/>
</dbReference>
<protein>
    <submittedName>
        <fullName evidence="4">Helix-turn-helix domain-containing protein</fullName>
    </submittedName>
</protein>
<keyword evidence="2" id="KW-1133">Transmembrane helix</keyword>
<dbReference type="Proteomes" id="UP000545876">
    <property type="component" value="Unassembled WGS sequence"/>
</dbReference>
<keyword evidence="2" id="KW-0472">Membrane</keyword>
<feature type="transmembrane region" description="Helical" evidence="2">
    <location>
        <begin position="263"/>
        <end position="287"/>
    </location>
</feature>
<evidence type="ECO:0000313" key="4">
    <source>
        <dbReference type="EMBL" id="NLD25056.1"/>
    </source>
</evidence>
<reference evidence="4 5" key="1">
    <citation type="journal article" date="2020" name="Biotechnol. Biofuels">
        <title>New insights from the biogas microbiome by comprehensive genome-resolved metagenomics of nearly 1600 species originating from multiple anaerobic digesters.</title>
        <authorList>
            <person name="Campanaro S."/>
            <person name="Treu L."/>
            <person name="Rodriguez-R L.M."/>
            <person name="Kovalovszki A."/>
            <person name="Ziels R.M."/>
            <person name="Maus I."/>
            <person name="Zhu X."/>
            <person name="Kougias P.G."/>
            <person name="Basile A."/>
            <person name="Luo G."/>
            <person name="Schluter A."/>
            <person name="Konstantinidis K.T."/>
            <person name="Angelidaki I."/>
        </authorList>
    </citation>
    <scope>NUCLEOTIDE SEQUENCE [LARGE SCALE GENOMIC DNA]</scope>
    <source>
        <strain evidence="4">AS06rmzACSIP_65</strain>
    </source>
</reference>
<dbReference type="PANTHER" id="PTHR46558:SF13">
    <property type="entry name" value="HTH-TYPE TRANSCRIPTIONAL REGULATOR IMMR"/>
    <property type="match status" value="1"/>
</dbReference>
<comment type="caution">
    <text evidence="4">The sequence shown here is derived from an EMBL/GenBank/DDBJ whole genome shotgun (WGS) entry which is preliminary data.</text>
</comment>
<keyword evidence="2" id="KW-0812">Transmembrane</keyword>
<accession>A0A847CZX4</accession>
<feature type="transmembrane region" description="Helical" evidence="2">
    <location>
        <begin position="233"/>
        <end position="257"/>
    </location>
</feature>
<dbReference type="SMART" id="SM00530">
    <property type="entry name" value="HTH_XRE"/>
    <property type="match status" value="1"/>
</dbReference>
<dbReference type="AlphaFoldDB" id="A0A847CZX4"/>
<sequence>MSFRKNLEYLRKGKKLSQEELANRLNVSRQSVSKWESGGAYPETEKMLVMCKIFDCSLDQLMNDDIAEIEKSEARKYTFNDLLNEFTKIIRGTIDMLGSMNTKSVIKFLFEIGLLFLIILLLNIPFSYISSIGSSFFYSFGTTAGGILSGFWEFLTKIVYLVVAVLTFAYIYKIRFIDKFHSIQEEVEKEKEHSVEKQVIREKEVVKNIEVKKYDFGLFSLIGRFAMAFVKCFVFFISMPIVFLLFCSSAGVLIGIVWMFSGIFYLGIIVFLLSFILFAVSLLKAFYNFIVDNRTNWKKLFVVFMISIIGLGVGAGISFLDFSKLTINSKAPSRVVANKEIGEYPMSENLVLFNYGLGGTQSAYYEVDDSLVGTVRIEVEYYRMFSKPIITISESEEGRVINVFNEGESSVNLSKIYKIFLDDLKHYTLSNYSELGGFQVNVYSSKENIEKMQNNFFLAINETEVQPEVIEDFPENL</sequence>
<evidence type="ECO:0000256" key="2">
    <source>
        <dbReference type="SAM" id="Phobius"/>
    </source>
</evidence>
<dbReference type="Gene3D" id="1.10.260.40">
    <property type="entry name" value="lambda repressor-like DNA-binding domains"/>
    <property type="match status" value="1"/>
</dbReference>
<evidence type="ECO:0000256" key="1">
    <source>
        <dbReference type="ARBA" id="ARBA00023125"/>
    </source>
</evidence>
<dbReference type="GO" id="GO:0003677">
    <property type="term" value="F:DNA binding"/>
    <property type="evidence" value="ECO:0007669"/>
    <property type="project" value="UniProtKB-KW"/>
</dbReference>
<keyword evidence="1" id="KW-0238">DNA-binding</keyword>
<feature type="transmembrane region" description="Helical" evidence="2">
    <location>
        <begin position="108"/>
        <end position="130"/>
    </location>
</feature>
<name>A0A847CZX4_9BACT</name>
<gene>
    <name evidence="4" type="ORF">GX656_00215</name>
</gene>
<evidence type="ECO:0000259" key="3">
    <source>
        <dbReference type="PROSITE" id="PS50943"/>
    </source>
</evidence>
<feature type="transmembrane region" description="Helical" evidence="2">
    <location>
        <begin position="150"/>
        <end position="172"/>
    </location>
</feature>
<feature type="domain" description="HTH cro/C1-type" evidence="3">
    <location>
        <begin position="7"/>
        <end position="61"/>
    </location>
</feature>
<dbReference type="CDD" id="cd00093">
    <property type="entry name" value="HTH_XRE"/>
    <property type="match status" value="1"/>
</dbReference>
<dbReference type="Pfam" id="PF01381">
    <property type="entry name" value="HTH_3"/>
    <property type="match status" value="1"/>
</dbReference>
<organism evidence="4 5">
    <name type="scientific">Candidatus Dojkabacteria bacterium</name>
    <dbReference type="NCBI Taxonomy" id="2099670"/>
    <lineage>
        <taxon>Bacteria</taxon>
        <taxon>Candidatus Dojkabacteria</taxon>
    </lineage>
</organism>
<dbReference type="PROSITE" id="PS50943">
    <property type="entry name" value="HTH_CROC1"/>
    <property type="match status" value="1"/>
</dbReference>
<dbReference type="PANTHER" id="PTHR46558">
    <property type="entry name" value="TRACRIPTIONAL REGULATORY PROTEIN-RELATED-RELATED"/>
    <property type="match status" value="1"/>
</dbReference>
<proteinExistence type="predicted"/>